<keyword evidence="2" id="KW-1185">Reference proteome</keyword>
<dbReference type="RefSeq" id="WP_135389193.1">
    <property type="nucleotide sequence ID" value="NZ_PGGK01000004.1"/>
</dbReference>
<dbReference type="AlphaFoldDB" id="A0A4E0QS36"/>
<dbReference type="EMBL" id="PGGK01000004">
    <property type="protein sequence ID" value="TGC09678.1"/>
    <property type="molecule type" value="Genomic_DNA"/>
</dbReference>
<evidence type="ECO:0000313" key="2">
    <source>
        <dbReference type="Proteomes" id="UP000297295"/>
    </source>
</evidence>
<dbReference type="OrthoDB" id="144892at2157"/>
<name>A0A4E0QS36_9EURY</name>
<proteinExistence type="predicted"/>
<dbReference type="Proteomes" id="UP000297295">
    <property type="component" value="Unassembled WGS sequence"/>
</dbReference>
<accession>A0A4E0QS36</accession>
<organism evidence="1 2">
    <name type="scientific">Methanolobus halotolerans</name>
    <dbReference type="NCBI Taxonomy" id="2052935"/>
    <lineage>
        <taxon>Archaea</taxon>
        <taxon>Methanobacteriati</taxon>
        <taxon>Methanobacteriota</taxon>
        <taxon>Stenosarchaea group</taxon>
        <taxon>Methanomicrobia</taxon>
        <taxon>Methanosarcinales</taxon>
        <taxon>Methanosarcinaceae</taxon>
        <taxon>Methanolobus</taxon>
    </lineage>
</organism>
<reference evidence="1 2" key="1">
    <citation type="submission" date="2017-11" db="EMBL/GenBank/DDBJ databases">
        <title>Isolation and Characterization of Methanogenic Archaea from Saline Meromictic Lake at Siberia.</title>
        <authorList>
            <person name="Shen Y."/>
            <person name="Huang H.-H."/>
            <person name="Lai M.-C."/>
            <person name="Chen S.-C."/>
        </authorList>
    </citation>
    <scope>NUCLEOTIDE SEQUENCE [LARGE SCALE GENOMIC DNA]</scope>
    <source>
        <strain evidence="1 2">SY-01</strain>
    </source>
</reference>
<evidence type="ECO:0000313" key="1">
    <source>
        <dbReference type="EMBL" id="TGC09678.1"/>
    </source>
</evidence>
<protein>
    <submittedName>
        <fullName evidence="1">Uncharacterized protein</fullName>
    </submittedName>
</protein>
<sequence length="86" mass="9787">MKYLNQLNSIAKIFDLEFKVPDERTPGMGAELQNGGDPCVSFRQADRQSHLKMHEIADEEELKSKLTSPEYPRCKNVNGSTYCFCS</sequence>
<gene>
    <name evidence="1" type="ORF">CUN85_04760</name>
</gene>
<comment type="caution">
    <text evidence="1">The sequence shown here is derived from an EMBL/GenBank/DDBJ whole genome shotgun (WGS) entry which is preliminary data.</text>
</comment>